<dbReference type="AlphaFoldDB" id="A0A137NWP4"/>
<evidence type="ECO:0000313" key="2">
    <source>
        <dbReference type="Proteomes" id="UP000070444"/>
    </source>
</evidence>
<name>A0A137NWP4_CONC2</name>
<dbReference type="Proteomes" id="UP000070444">
    <property type="component" value="Unassembled WGS sequence"/>
</dbReference>
<dbReference type="InterPro" id="IPR032675">
    <property type="entry name" value="LRR_dom_sf"/>
</dbReference>
<sequence length="401" mass="46861">MKATSNNPHFNNWSYLLSTRDISIYLGINNILELSLINKLIRSKLKSLVYRKLTLNEDNLLKFFTSQECIEVGDNLKDFRNYCRSFIFDSISNDFPIFSAVDHFDRLTSLSLIFVKLPLFDLIKILNKLSLLESLTLRLVLANKELDEEQLIHKIILPKTLKSLTWVEVNNAWQYVSNERNALTLRQISHHIIYLGEQYCPNLTQLTYDIEPVVRHENIANFIKCNPQLKSININLDSLNYSILDTIHKNNQLTKLAIRFKNNDSHSIPPIEFILSSVKRFEIDGYKSDTIPLIAQLTQQMPNIQNLSIPYESYYIPFINSIILNLPKLTHLELINQSASEYFVLNNLYLTHIQSLTLKFFNFNTFNLYLFDKFSDLKLVKLCYDQLDIDLGLDFSIYQLL</sequence>
<accession>A0A137NWP4</accession>
<gene>
    <name evidence="1" type="ORF">CONCODRAFT_19759</name>
</gene>
<evidence type="ECO:0000313" key="1">
    <source>
        <dbReference type="EMBL" id="KXN67233.1"/>
    </source>
</evidence>
<organism evidence="1 2">
    <name type="scientific">Conidiobolus coronatus (strain ATCC 28846 / CBS 209.66 / NRRL 28638)</name>
    <name type="common">Delacroixia coronata</name>
    <dbReference type="NCBI Taxonomy" id="796925"/>
    <lineage>
        <taxon>Eukaryota</taxon>
        <taxon>Fungi</taxon>
        <taxon>Fungi incertae sedis</taxon>
        <taxon>Zoopagomycota</taxon>
        <taxon>Entomophthoromycotina</taxon>
        <taxon>Entomophthoromycetes</taxon>
        <taxon>Entomophthorales</taxon>
        <taxon>Ancylistaceae</taxon>
        <taxon>Conidiobolus</taxon>
    </lineage>
</organism>
<dbReference type="Gene3D" id="3.80.10.10">
    <property type="entry name" value="Ribonuclease Inhibitor"/>
    <property type="match status" value="1"/>
</dbReference>
<keyword evidence="2" id="KW-1185">Reference proteome</keyword>
<dbReference type="SUPFAM" id="SSF52047">
    <property type="entry name" value="RNI-like"/>
    <property type="match status" value="1"/>
</dbReference>
<reference evidence="1 2" key="1">
    <citation type="journal article" date="2015" name="Genome Biol. Evol.">
        <title>Phylogenomic analyses indicate that early fungi evolved digesting cell walls of algal ancestors of land plants.</title>
        <authorList>
            <person name="Chang Y."/>
            <person name="Wang S."/>
            <person name="Sekimoto S."/>
            <person name="Aerts A.L."/>
            <person name="Choi C."/>
            <person name="Clum A."/>
            <person name="LaButti K.M."/>
            <person name="Lindquist E.A."/>
            <person name="Yee Ngan C."/>
            <person name="Ohm R.A."/>
            <person name="Salamov A.A."/>
            <person name="Grigoriev I.V."/>
            <person name="Spatafora J.W."/>
            <person name="Berbee M.L."/>
        </authorList>
    </citation>
    <scope>NUCLEOTIDE SEQUENCE [LARGE SCALE GENOMIC DNA]</scope>
    <source>
        <strain evidence="1 2">NRRL 28638</strain>
    </source>
</reference>
<evidence type="ECO:0008006" key="3">
    <source>
        <dbReference type="Google" id="ProtNLM"/>
    </source>
</evidence>
<proteinExistence type="predicted"/>
<protein>
    <recommendedName>
        <fullName evidence="3">F-box domain-containing protein</fullName>
    </recommendedName>
</protein>
<dbReference type="EMBL" id="KQ964650">
    <property type="protein sequence ID" value="KXN67233.1"/>
    <property type="molecule type" value="Genomic_DNA"/>
</dbReference>